<keyword evidence="2" id="KW-0732">Signal</keyword>
<reference evidence="3" key="1">
    <citation type="journal article" date="2011" name="PLoS Biol.">
        <title>Gene gain and loss during evolution of obligate parasitism in the white rust pathogen of Arabidopsis thaliana.</title>
        <authorList>
            <person name="Kemen E."/>
            <person name="Gardiner A."/>
            <person name="Schultz-Larsen T."/>
            <person name="Kemen A.C."/>
            <person name="Balmuth A.L."/>
            <person name="Robert-Seilaniantz A."/>
            <person name="Bailey K."/>
            <person name="Holub E."/>
            <person name="Studholme D.J."/>
            <person name="Maclean D."/>
            <person name="Jones J.D."/>
        </authorList>
    </citation>
    <scope>NUCLEOTIDE SEQUENCE</scope>
</reference>
<evidence type="ECO:0000313" key="3">
    <source>
        <dbReference type="EMBL" id="CCA25376.1"/>
    </source>
</evidence>
<keyword evidence="1" id="KW-0472">Membrane</keyword>
<reference evidence="3" key="2">
    <citation type="submission" date="2011-02" db="EMBL/GenBank/DDBJ databases">
        <authorList>
            <person name="MacLean D."/>
        </authorList>
    </citation>
    <scope>NUCLEOTIDE SEQUENCE</scope>
</reference>
<evidence type="ECO:0000256" key="1">
    <source>
        <dbReference type="SAM" id="Phobius"/>
    </source>
</evidence>
<keyword evidence="1" id="KW-0812">Transmembrane</keyword>
<accession>F0WVD7</accession>
<name>F0WVD7_9STRA</name>
<feature type="signal peptide" evidence="2">
    <location>
        <begin position="1"/>
        <end position="16"/>
    </location>
</feature>
<dbReference type="HOGENOM" id="CLU_610324_0_0_1"/>
<feature type="chain" id="PRO_5003259938" evidence="2">
    <location>
        <begin position="17"/>
        <end position="449"/>
    </location>
</feature>
<evidence type="ECO:0000256" key="2">
    <source>
        <dbReference type="SAM" id="SignalP"/>
    </source>
</evidence>
<sequence>MFRCLWLLSCTVPSLQYTCLPHNAERLLRRLDQWNSSCVDVAVRDSFDRFKERVAAQTFEEERQPLGVVLFTNASRESRVAFQRALSHAIVGSYESPNAAFLTISDVSGIHKAREQLQQQLANAVGVCPGQPKLIFVDSIEHLGSHGEYEQLSLLDVFLDPLNGIRASCVDPITRKLLDTSGSIIIFVYHYTSRGTQFVHNQWKPFLEEKWSIENQNQMEDGRRTTLLSKFTPSAFLGRVTLPLLFFPKVDDSCLFFPIQAEKFMVRSTMVRDVQILYLAIGFMGYLYLFILNDQWCPTNHGKCGRTQLFRFHSAATRICTLDGRVRQSARKRKLGRLQPIKRKIARNAKIETGIEILPNGIERARSSTHPEILLQLDLLRVRLQSDRRYFRILKDCCNIEIVDDFDTISNNEIYAKQSVSQMPQLDTQRTFSTYIDDEQLAFDTSFES</sequence>
<organism evidence="3">
    <name type="scientific">Albugo laibachii Nc14</name>
    <dbReference type="NCBI Taxonomy" id="890382"/>
    <lineage>
        <taxon>Eukaryota</taxon>
        <taxon>Sar</taxon>
        <taxon>Stramenopiles</taxon>
        <taxon>Oomycota</taxon>
        <taxon>Peronosporomycetes</taxon>
        <taxon>Albuginales</taxon>
        <taxon>Albuginaceae</taxon>
        <taxon>Albugo</taxon>
    </lineage>
</organism>
<dbReference type="EMBL" id="FR824339">
    <property type="protein sequence ID" value="CCA25376.1"/>
    <property type="molecule type" value="Genomic_DNA"/>
</dbReference>
<dbReference type="AlphaFoldDB" id="F0WVD7"/>
<proteinExistence type="predicted"/>
<feature type="transmembrane region" description="Helical" evidence="1">
    <location>
        <begin position="276"/>
        <end position="293"/>
    </location>
</feature>
<protein>
    <submittedName>
        <fullName evidence="3">Uncharacterized protein AlNc14C294G10281</fullName>
    </submittedName>
</protein>
<gene>
    <name evidence="3" type="primary">AlNc14C294G10281</name>
    <name evidence="3" type="ORF">ALNC14_115200</name>
</gene>
<keyword evidence="1" id="KW-1133">Transmembrane helix</keyword>